<evidence type="ECO:0000313" key="3">
    <source>
        <dbReference type="Proteomes" id="UP000246104"/>
    </source>
</evidence>
<sequence length="334" mass="37055">MSDFAKRSHQARIKRSPLRSYHAAQQGRNTFRTLFKGGVVIGILCLSFLCSCFLIGWFFLHTSTIHGSEPVGIVLLTGPKDSVRRSVTVLWMDPGDNMLTLFSYPDSIQVRTPSEGEYSISSLYGLLALDHQPVQTYLRVMLRNIHINVSGVVIRNAAAPNTKTIANFLKDSLIDTSESSSLSLADRFRLWWFVAFRSPQIRQTTITDVTQNPRVFDDETYDAFVQKNVSNLSVRKENETVSVVNASGTARLATTVGRVLTTEGINVISLGDTPILLDHARLVLSSQSLIASHTVDMLSRSIDARVDIDPQTAAQYRSDIVLFLSTKEAADFSP</sequence>
<feature type="transmembrane region" description="Helical" evidence="1">
    <location>
        <begin position="38"/>
        <end position="60"/>
    </location>
</feature>
<evidence type="ECO:0008006" key="4">
    <source>
        <dbReference type="Google" id="ProtNLM"/>
    </source>
</evidence>
<evidence type="ECO:0000313" key="2">
    <source>
        <dbReference type="EMBL" id="PWU23090.1"/>
    </source>
</evidence>
<proteinExistence type="predicted"/>
<keyword evidence="1" id="KW-1133">Transmembrane helix</keyword>
<name>A0A317JPG0_9BACT</name>
<keyword evidence="1" id="KW-0472">Membrane</keyword>
<protein>
    <recommendedName>
        <fullName evidence="4">LytR/CpsA/Psr regulator C-terminal domain-containing protein</fullName>
    </recommendedName>
</protein>
<organism evidence="2 3">
    <name type="scientific">Candidatus Cerribacteria bacterium 'Amazon FNV 2010 28 9'</name>
    <dbReference type="NCBI Taxonomy" id="2081795"/>
    <lineage>
        <taxon>Bacteria</taxon>
        <taxon>Candidatus Cerribacteria</taxon>
    </lineage>
</organism>
<evidence type="ECO:0000256" key="1">
    <source>
        <dbReference type="SAM" id="Phobius"/>
    </source>
</evidence>
<reference evidence="2 3" key="1">
    <citation type="submission" date="2018-02" db="EMBL/GenBank/DDBJ databases">
        <title>Genomic Reconstructions from Amazon Rainforest and Pasture Soil Reveal Novel Insights into the Physiology of Candidate Phyla in Tropical Sites.</title>
        <authorList>
            <person name="Kroeger M.E."/>
            <person name="Delmont T."/>
            <person name="Eren A.M."/>
            <person name="Guo J."/>
            <person name="Meyer K.M."/>
            <person name="Khan K."/>
            <person name="Rodrigues J.L.M."/>
            <person name="Bohannan B.J.M."/>
            <person name="Tringe S."/>
            <person name="Borges C.D."/>
            <person name="Tiedje J."/>
            <person name="Tsai S.M."/>
            <person name="Nusslein K."/>
        </authorList>
    </citation>
    <scope>NUCLEOTIDE SEQUENCE [LARGE SCALE GENOMIC DNA]</scope>
    <source>
        <strain evidence="2">Amazon FNV 2010 28 9</strain>
    </source>
</reference>
<gene>
    <name evidence="2" type="ORF">C5B42_04160</name>
</gene>
<dbReference type="AlphaFoldDB" id="A0A317JPG0"/>
<dbReference type="Proteomes" id="UP000246104">
    <property type="component" value="Unassembled WGS sequence"/>
</dbReference>
<comment type="caution">
    <text evidence="2">The sequence shown here is derived from an EMBL/GenBank/DDBJ whole genome shotgun (WGS) entry which is preliminary data.</text>
</comment>
<accession>A0A317JPG0</accession>
<keyword evidence="1" id="KW-0812">Transmembrane</keyword>
<dbReference type="EMBL" id="PSRQ01000046">
    <property type="protein sequence ID" value="PWU23090.1"/>
    <property type="molecule type" value="Genomic_DNA"/>
</dbReference>